<organism evidence="6 7">
    <name type="scientific">Rothia endophytica</name>
    <dbReference type="NCBI Taxonomy" id="1324766"/>
    <lineage>
        <taxon>Bacteria</taxon>
        <taxon>Bacillati</taxon>
        <taxon>Actinomycetota</taxon>
        <taxon>Actinomycetes</taxon>
        <taxon>Micrococcales</taxon>
        <taxon>Micrococcaceae</taxon>
        <taxon>Rothia</taxon>
    </lineage>
</organism>
<comment type="similarity">
    <text evidence="1">Belongs to the HipA Ser/Thr kinase family.</text>
</comment>
<protein>
    <submittedName>
        <fullName evidence="6">Type II toxin-antitoxin system HipA family toxin</fullName>
    </submittedName>
</protein>
<evidence type="ECO:0000256" key="1">
    <source>
        <dbReference type="ARBA" id="ARBA00010164"/>
    </source>
</evidence>
<evidence type="ECO:0000259" key="5">
    <source>
        <dbReference type="Pfam" id="PF13657"/>
    </source>
</evidence>
<keyword evidence="3" id="KW-0418">Kinase</keyword>
<feature type="domain" description="HipA N-terminal subdomain 1" evidence="5">
    <location>
        <begin position="7"/>
        <end position="104"/>
    </location>
</feature>
<dbReference type="Pfam" id="PF07804">
    <property type="entry name" value="HipA_C"/>
    <property type="match status" value="1"/>
</dbReference>
<reference evidence="7" key="1">
    <citation type="journal article" date="2019" name="Int. J. Syst. Evol. Microbiol.">
        <title>The Global Catalogue of Microorganisms (GCM) 10K type strain sequencing project: providing services to taxonomists for standard genome sequencing and annotation.</title>
        <authorList>
            <consortium name="The Broad Institute Genomics Platform"/>
            <consortium name="The Broad Institute Genome Sequencing Center for Infectious Disease"/>
            <person name="Wu L."/>
            <person name="Ma J."/>
        </authorList>
    </citation>
    <scope>NUCLEOTIDE SEQUENCE [LARGE SCALE GENOMIC DNA]</scope>
    <source>
        <strain evidence="7">JCM 18541</strain>
    </source>
</reference>
<evidence type="ECO:0000259" key="4">
    <source>
        <dbReference type="Pfam" id="PF07804"/>
    </source>
</evidence>
<dbReference type="Pfam" id="PF13657">
    <property type="entry name" value="Couple_hipA"/>
    <property type="match status" value="1"/>
</dbReference>
<dbReference type="PANTHER" id="PTHR37419:SF1">
    <property type="entry name" value="SERINE_THREONINE-PROTEIN KINASE TOXIN HIPA"/>
    <property type="match status" value="1"/>
</dbReference>
<dbReference type="NCBIfam" id="TIGR03071">
    <property type="entry name" value="couple_hipA"/>
    <property type="match status" value="1"/>
</dbReference>
<dbReference type="InterPro" id="IPR017508">
    <property type="entry name" value="HipA_N1"/>
</dbReference>
<keyword evidence="2" id="KW-0808">Transferase</keyword>
<dbReference type="RefSeq" id="WP_345446957.1">
    <property type="nucleotide sequence ID" value="NZ_BAABKP010000005.1"/>
</dbReference>
<sequence length="400" mass="44069">MNQPLADIYKQDRLAGHFYKTRHTTEFRYATSYLSESNPPLASTLPLSEAPLSYQAGALPPFFTGLLPEGRRLTTLRSSLKVSRDDELSLLLAVGSDTVGDVRVIKHGGTLPPDKDLEARDIDPDNFKHISFKELLSDQVYRDPASLPGVQEKVSGKMLTFPLRQGNDLYLLKLTPPEYPLLVENEAFFLKGAEGLKGRNGVVKSQLVFDGDGVSGLLVKRFDRGISPDGKIARYAVEDACQLLNLYPADKYDVSALEVSRAITGLVQQPVLTAQELLRQFLYAWLTGNGDLHAKNLSVITAGGKTRLSPVYDVPSTAPYGDQSMALKILGKERGLSARIFIEFGEQLGLRAPATTRLIRNTLTDTEGLVEKAAELPFDSSRRKALVKVLKNRRQSLIQG</sequence>
<dbReference type="Proteomes" id="UP001500187">
    <property type="component" value="Unassembled WGS sequence"/>
</dbReference>
<comment type="caution">
    <text evidence="6">The sequence shown here is derived from an EMBL/GenBank/DDBJ whole genome shotgun (WGS) entry which is preliminary data.</text>
</comment>
<dbReference type="InterPro" id="IPR012893">
    <property type="entry name" value="HipA-like_C"/>
</dbReference>
<dbReference type="InterPro" id="IPR052028">
    <property type="entry name" value="HipA_Ser/Thr_kinase"/>
</dbReference>
<gene>
    <name evidence="6" type="ORF">GCM10023352_19220</name>
</gene>
<feature type="domain" description="HipA-like C-terminal" evidence="4">
    <location>
        <begin position="146"/>
        <end position="364"/>
    </location>
</feature>
<accession>A0ABP9BS97</accession>
<evidence type="ECO:0000256" key="3">
    <source>
        <dbReference type="ARBA" id="ARBA00022777"/>
    </source>
</evidence>
<evidence type="ECO:0000313" key="7">
    <source>
        <dbReference type="Proteomes" id="UP001500187"/>
    </source>
</evidence>
<dbReference type="EMBL" id="BAABKP010000005">
    <property type="protein sequence ID" value="GAA4799472.1"/>
    <property type="molecule type" value="Genomic_DNA"/>
</dbReference>
<keyword evidence="7" id="KW-1185">Reference proteome</keyword>
<proteinExistence type="inferred from homology"/>
<evidence type="ECO:0000256" key="2">
    <source>
        <dbReference type="ARBA" id="ARBA00022679"/>
    </source>
</evidence>
<evidence type="ECO:0000313" key="6">
    <source>
        <dbReference type="EMBL" id="GAA4799472.1"/>
    </source>
</evidence>
<dbReference type="PANTHER" id="PTHR37419">
    <property type="entry name" value="SERINE/THREONINE-PROTEIN KINASE TOXIN HIPA"/>
    <property type="match status" value="1"/>
</dbReference>
<name>A0ABP9BS97_9MICC</name>